<evidence type="ECO:0000256" key="3">
    <source>
        <dbReference type="ARBA" id="ARBA00022448"/>
    </source>
</evidence>
<feature type="transmembrane region" description="Helical" evidence="9">
    <location>
        <begin position="350"/>
        <end position="370"/>
    </location>
</feature>
<feature type="transmembrane region" description="Helical" evidence="9">
    <location>
        <begin position="293"/>
        <end position="313"/>
    </location>
</feature>
<keyword evidence="4" id="KW-0050">Antiport</keyword>
<dbReference type="Proteomes" id="UP001500752">
    <property type="component" value="Unassembled WGS sequence"/>
</dbReference>
<feature type="transmembrane region" description="Helical" evidence="9">
    <location>
        <begin position="115"/>
        <end position="136"/>
    </location>
</feature>
<proteinExistence type="inferred from homology"/>
<dbReference type="RefSeq" id="WP_345150882.1">
    <property type="nucleotide sequence ID" value="NZ_BAABEO010000015.1"/>
</dbReference>
<feature type="transmembrane region" description="Helical" evidence="9">
    <location>
        <begin position="87"/>
        <end position="109"/>
    </location>
</feature>
<evidence type="ECO:0000256" key="9">
    <source>
        <dbReference type="SAM" id="Phobius"/>
    </source>
</evidence>
<dbReference type="PANTHER" id="PTHR43562">
    <property type="entry name" value="NAPA-TYPE SODIUM/HYDROGEN ANTIPORTER"/>
    <property type="match status" value="1"/>
</dbReference>
<evidence type="ECO:0000256" key="8">
    <source>
        <dbReference type="ARBA" id="ARBA00023136"/>
    </source>
</evidence>
<evidence type="ECO:0000259" key="10">
    <source>
        <dbReference type="Pfam" id="PF00999"/>
    </source>
</evidence>
<protein>
    <submittedName>
        <fullName evidence="11">Cation:proton antiporter</fullName>
    </submittedName>
</protein>
<dbReference type="Pfam" id="PF00999">
    <property type="entry name" value="Na_H_Exchanger"/>
    <property type="match status" value="1"/>
</dbReference>
<keyword evidence="3" id="KW-0813">Transport</keyword>
<dbReference type="InterPro" id="IPR038770">
    <property type="entry name" value="Na+/solute_symporter_sf"/>
</dbReference>
<comment type="caution">
    <text evidence="11">The sequence shown here is derived from an EMBL/GenBank/DDBJ whole genome shotgun (WGS) entry which is preliminary data.</text>
</comment>
<accession>A0ABP7CCS6</accession>
<evidence type="ECO:0000256" key="2">
    <source>
        <dbReference type="ARBA" id="ARBA00005551"/>
    </source>
</evidence>
<keyword evidence="5 9" id="KW-0812">Transmembrane</keyword>
<comment type="similarity">
    <text evidence="2">Belongs to the monovalent cation:proton antiporter 2 (CPA2) transporter (TC 2.A.37) family.</text>
</comment>
<name>A0ABP7CCS6_9MICC</name>
<evidence type="ECO:0000256" key="5">
    <source>
        <dbReference type="ARBA" id="ARBA00022692"/>
    </source>
</evidence>
<evidence type="ECO:0000256" key="6">
    <source>
        <dbReference type="ARBA" id="ARBA00022989"/>
    </source>
</evidence>
<gene>
    <name evidence="11" type="ORF">GCM10023081_22840</name>
</gene>
<evidence type="ECO:0000256" key="7">
    <source>
        <dbReference type="ARBA" id="ARBA00023065"/>
    </source>
</evidence>
<keyword evidence="7" id="KW-0406">Ion transport</keyword>
<dbReference type="EMBL" id="BAABEO010000015">
    <property type="protein sequence ID" value="GAA3684656.1"/>
    <property type="molecule type" value="Genomic_DNA"/>
</dbReference>
<comment type="subcellular location">
    <subcellularLocation>
        <location evidence="1">Membrane</location>
        <topology evidence="1">Multi-pass membrane protein</topology>
    </subcellularLocation>
</comment>
<feature type="transmembrane region" description="Helical" evidence="9">
    <location>
        <begin position="143"/>
        <end position="165"/>
    </location>
</feature>
<feature type="domain" description="Cation/H+ exchanger transmembrane" evidence="10">
    <location>
        <begin position="12"/>
        <end position="359"/>
    </location>
</feature>
<sequence length="380" mass="38298">MNFATLALICAVAILGPVMSLQRWSLPVVLGELLVGLVLGATGLGVLHADDPTFTFLAQIGFALVMFVTGTHIPLRSPDLRAGLSQGILRALAIGALAVPAGLGIAALFGTGHGWLYAVLIASSSAALVMPALAGLPLTAPSIVAMLPQIAIADTACIVLLPLAIDPANATRAGLGAAAVLAAGVPVYLFLRRAQRSGARRRMHDVSEDRGLALELRVTLTLLFGLAALAVFVHVSIMLAGFVLGLIVAAVGEPHRLAHQAFALTEGFFGPVFFVWLGASLDLTKVVERPEALALGLVLGAGAAVVHASMALTGQPLPVAAATAGQLGVPVAAATLGTTLGLLGPGEDAALLLGALVTIAVLAVVNRSLVRIAGAGPAPP</sequence>
<evidence type="ECO:0000313" key="11">
    <source>
        <dbReference type="EMBL" id="GAA3684656.1"/>
    </source>
</evidence>
<keyword evidence="8 9" id="KW-0472">Membrane</keyword>
<evidence type="ECO:0000256" key="4">
    <source>
        <dbReference type="ARBA" id="ARBA00022449"/>
    </source>
</evidence>
<feature type="transmembrane region" description="Helical" evidence="9">
    <location>
        <begin position="56"/>
        <end position="75"/>
    </location>
</feature>
<evidence type="ECO:0000256" key="1">
    <source>
        <dbReference type="ARBA" id="ARBA00004141"/>
    </source>
</evidence>
<keyword evidence="12" id="KW-1185">Reference proteome</keyword>
<dbReference type="InterPro" id="IPR006153">
    <property type="entry name" value="Cation/H_exchanger_TM"/>
</dbReference>
<dbReference type="Gene3D" id="1.20.1530.20">
    <property type="match status" value="1"/>
</dbReference>
<feature type="transmembrane region" description="Helical" evidence="9">
    <location>
        <begin position="171"/>
        <end position="191"/>
    </location>
</feature>
<feature type="transmembrane region" description="Helical" evidence="9">
    <location>
        <begin position="257"/>
        <end position="281"/>
    </location>
</feature>
<dbReference type="PANTHER" id="PTHR43562:SF1">
    <property type="entry name" value="NA(+)_H(+) ANTIPORTER YJBQ-RELATED"/>
    <property type="match status" value="1"/>
</dbReference>
<organism evidence="11 12">
    <name type="scientific">Arthrobacter ginkgonis</name>
    <dbReference type="NCBI Taxonomy" id="1630594"/>
    <lineage>
        <taxon>Bacteria</taxon>
        <taxon>Bacillati</taxon>
        <taxon>Actinomycetota</taxon>
        <taxon>Actinomycetes</taxon>
        <taxon>Micrococcales</taxon>
        <taxon>Micrococcaceae</taxon>
        <taxon>Arthrobacter</taxon>
    </lineage>
</organism>
<keyword evidence="6 9" id="KW-1133">Transmembrane helix</keyword>
<feature type="transmembrane region" description="Helical" evidence="9">
    <location>
        <begin position="220"/>
        <end position="251"/>
    </location>
</feature>
<reference evidence="12" key="1">
    <citation type="journal article" date="2019" name="Int. J. Syst. Evol. Microbiol.">
        <title>The Global Catalogue of Microorganisms (GCM) 10K type strain sequencing project: providing services to taxonomists for standard genome sequencing and annotation.</title>
        <authorList>
            <consortium name="The Broad Institute Genomics Platform"/>
            <consortium name="The Broad Institute Genome Sequencing Center for Infectious Disease"/>
            <person name="Wu L."/>
            <person name="Ma J."/>
        </authorList>
    </citation>
    <scope>NUCLEOTIDE SEQUENCE [LARGE SCALE GENOMIC DNA]</scope>
    <source>
        <strain evidence="12">JCM 30742</strain>
    </source>
</reference>
<evidence type="ECO:0000313" key="12">
    <source>
        <dbReference type="Proteomes" id="UP001500752"/>
    </source>
</evidence>